<evidence type="ECO:0000313" key="2">
    <source>
        <dbReference type="Proteomes" id="UP000306509"/>
    </source>
</evidence>
<comment type="caution">
    <text evidence="1">The sequence shown here is derived from an EMBL/GenBank/DDBJ whole genome shotgun (WGS) entry which is preliminary data.</text>
</comment>
<evidence type="ECO:0000313" key="1">
    <source>
        <dbReference type="EMBL" id="TLC98779.1"/>
    </source>
</evidence>
<protein>
    <submittedName>
        <fullName evidence="1">Uncharacterized protein</fullName>
    </submittedName>
</protein>
<accession>A0A4U8Q221</accession>
<proteinExistence type="predicted"/>
<dbReference type="AlphaFoldDB" id="A0A4U8Q221"/>
<dbReference type="EMBL" id="QGQD01000084">
    <property type="protein sequence ID" value="TLC98779.1"/>
    <property type="molecule type" value="Genomic_DNA"/>
</dbReference>
<sequence>MEMGIQAGFQLARDIEWSGEEEGLCEKYKDMYSSLFQDVTAVIEKLQTAQKGAEEIFISNLEK</sequence>
<reference evidence="1 2" key="1">
    <citation type="journal article" date="2019" name="Anaerobe">
        <title>Detection of Robinsoniella peoriensis in multiple bone samples of a trauma patient.</title>
        <authorList>
            <person name="Schrottner P."/>
            <person name="Hartwich K."/>
            <person name="Bunk B."/>
            <person name="Schober I."/>
            <person name="Helbig S."/>
            <person name="Rudolph W.W."/>
            <person name="Gunzer F."/>
        </authorList>
    </citation>
    <scope>NUCLEOTIDE SEQUENCE [LARGE SCALE GENOMIC DNA]</scope>
    <source>
        <strain evidence="1 2">DSM 106044</strain>
    </source>
</reference>
<dbReference type="Proteomes" id="UP000306509">
    <property type="component" value="Unassembled WGS sequence"/>
</dbReference>
<dbReference type="RefSeq" id="WP_138003674.1">
    <property type="nucleotide sequence ID" value="NZ_QGQD01000084.1"/>
</dbReference>
<gene>
    <name evidence="1" type="ORF">DSM106044_04395</name>
</gene>
<organism evidence="1 2">
    <name type="scientific">Robinsoniella peoriensis</name>
    <dbReference type="NCBI Taxonomy" id="180332"/>
    <lineage>
        <taxon>Bacteria</taxon>
        <taxon>Bacillati</taxon>
        <taxon>Bacillota</taxon>
        <taxon>Clostridia</taxon>
        <taxon>Lachnospirales</taxon>
        <taxon>Lachnospiraceae</taxon>
        <taxon>Robinsoniella</taxon>
    </lineage>
</organism>
<keyword evidence="2" id="KW-1185">Reference proteome</keyword>
<name>A0A4U8Q221_9FIRM</name>